<evidence type="ECO:0000256" key="2">
    <source>
        <dbReference type="ARBA" id="ARBA00023125"/>
    </source>
</evidence>
<dbReference type="InterPro" id="IPR050109">
    <property type="entry name" value="HTH-type_TetR-like_transc_reg"/>
</dbReference>
<proteinExistence type="predicted"/>
<dbReference type="GO" id="GO:0003700">
    <property type="term" value="F:DNA-binding transcription factor activity"/>
    <property type="evidence" value="ECO:0007669"/>
    <property type="project" value="TreeGrafter"/>
</dbReference>
<dbReference type="PROSITE" id="PS50977">
    <property type="entry name" value="HTH_TETR_2"/>
    <property type="match status" value="1"/>
</dbReference>
<dbReference type="SUPFAM" id="SSF46689">
    <property type="entry name" value="Homeodomain-like"/>
    <property type="match status" value="1"/>
</dbReference>
<dbReference type="Proteomes" id="UP000530928">
    <property type="component" value="Unassembled WGS sequence"/>
</dbReference>
<keyword evidence="3" id="KW-0804">Transcription</keyword>
<dbReference type="Pfam" id="PF00440">
    <property type="entry name" value="TetR_N"/>
    <property type="match status" value="1"/>
</dbReference>
<feature type="domain" description="HTH tetR-type" evidence="5">
    <location>
        <begin position="3"/>
        <end position="63"/>
    </location>
</feature>
<evidence type="ECO:0000256" key="1">
    <source>
        <dbReference type="ARBA" id="ARBA00023015"/>
    </source>
</evidence>
<comment type="caution">
    <text evidence="6">The sequence shown here is derived from an EMBL/GenBank/DDBJ whole genome shotgun (WGS) entry which is preliminary data.</text>
</comment>
<dbReference type="AlphaFoldDB" id="A0A7W0CTB7"/>
<evidence type="ECO:0000256" key="3">
    <source>
        <dbReference type="ARBA" id="ARBA00023163"/>
    </source>
</evidence>
<accession>A0A7W0CTB7</accession>
<dbReference type="InterPro" id="IPR001647">
    <property type="entry name" value="HTH_TetR"/>
</dbReference>
<dbReference type="InterPro" id="IPR009057">
    <property type="entry name" value="Homeodomain-like_sf"/>
</dbReference>
<dbReference type="PRINTS" id="PR00455">
    <property type="entry name" value="HTHTETR"/>
</dbReference>
<reference evidence="6 7" key="1">
    <citation type="submission" date="2020-07" db="EMBL/GenBank/DDBJ databases">
        <title>Genomic Encyclopedia of Type Strains, Phase IV (KMG-IV): sequencing the most valuable type-strain genomes for metagenomic binning, comparative biology and taxonomic classification.</title>
        <authorList>
            <person name="Goeker M."/>
        </authorList>
    </citation>
    <scope>NUCLEOTIDE SEQUENCE [LARGE SCALE GENOMIC DNA]</scope>
    <source>
        <strain evidence="6 7">DSM 45533</strain>
    </source>
</reference>
<dbReference type="RefSeq" id="WP_181615519.1">
    <property type="nucleotide sequence ID" value="NZ_BAABAM010000008.1"/>
</dbReference>
<keyword evidence="2 4" id="KW-0238">DNA-binding</keyword>
<dbReference type="Gene3D" id="1.10.357.10">
    <property type="entry name" value="Tetracycline Repressor, domain 2"/>
    <property type="match status" value="1"/>
</dbReference>
<evidence type="ECO:0000313" key="6">
    <source>
        <dbReference type="EMBL" id="MBA2896823.1"/>
    </source>
</evidence>
<dbReference type="GO" id="GO:0000976">
    <property type="term" value="F:transcription cis-regulatory region binding"/>
    <property type="evidence" value="ECO:0007669"/>
    <property type="project" value="TreeGrafter"/>
</dbReference>
<keyword evidence="7" id="KW-1185">Reference proteome</keyword>
<dbReference type="EMBL" id="JACDUR010000009">
    <property type="protein sequence ID" value="MBA2896823.1"/>
    <property type="molecule type" value="Genomic_DNA"/>
</dbReference>
<keyword evidence="1" id="KW-0805">Transcription regulation</keyword>
<gene>
    <name evidence="6" type="ORF">HNR30_008214</name>
</gene>
<sequence length="176" mass="19639">MTSPTKQRIQDAARELFAAKGVQRTTLQEIADVLGITKPALYYHFASREDLVRSIVQPIVDGGEDFLDRMEALEGIERGELLGAFFDFHYAYRRDILLLLTELSTLSDLGLIELVVRWRERLTVLLLGPEPTLAQRARAVMALGGMQDISTQFADVPAEELRPIAVEAALDVLRTG</sequence>
<feature type="DNA-binding region" description="H-T-H motif" evidence="4">
    <location>
        <begin position="26"/>
        <end position="45"/>
    </location>
</feature>
<evidence type="ECO:0000256" key="4">
    <source>
        <dbReference type="PROSITE-ProRule" id="PRU00335"/>
    </source>
</evidence>
<evidence type="ECO:0000259" key="5">
    <source>
        <dbReference type="PROSITE" id="PS50977"/>
    </source>
</evidence>
<organism evidence="6 7">
    <name type="scientific">Nonomuraea soli</name>
    <dbReference type="NCBI Taxonomy" id="1032476"/>
    <lineage>
        <taxon>Bacteria</taxon>
        <taxon>Bacillati</taxon>
        <taxon>Actinomycetota</taxon>
        <taxon>Actinomycetes</taxon>
        <taxon>Streptosporangiales</taxon>
        <taxon>Streptosporangiaceae</taxon>
        <taxon>Nonomuraea</taxon>
    </lineage>
</organism>
<dbReference type="PANTHER" id="PTHR30055">
    <property type="entry name" value="HTH-TYPE TRANSCRIPTIONAL REGULATOR RUTR"/>
    <property type="match status" value="1"/>
</dbReference>
<evidence type="ECO:0000313" key="7">
    <source>
        <dbReference type="Proteomes" id="UP000530928"/>
    </source>
</evidence>
<name>A0A7W0CTB7_9ACTN</name>
<protein>
    <submittedName>
        <fullName evidence="6">AcrR family transcriptional regulator</fullName>
    </submittedName>
</protein>
<dbReference type="PANTHER" id="PTHR30055:SF234">
    <property type="entry name" value="HTH-TYPE TRANSCRIPTIONAL REGULATOR BETI"/>
    <property type="match status" value="1"/>
</dbReference>